<keyword evidence="6 7" id="KW-0472">Membrane</keyword>
<dbReference type="AlphaFoldDB" id="J9FCA2"/>
<dbReference type="PANTHER" id="PTHR24221">
    <property type="entry name" value="ATP-BINDING CASSETTE SUB-FAMILY B"/>
    <property type="match status" value="1"/>
</dbReference>
<evidence type="ECO:0000256" key="3">
    <source>
        <dbReference type="ARBA" id="ARBA00022741"/>
    </source>
</evidence>
<feature type="transmembrane region" description="Helical" evidence="7">
    <location>
        <begin position="59"/>
        <end position="81"/>
    </location>
</feature>
<evidence type="ECO:0000256" key="6">
    <source>
        <dbReference type="ARBA" id="ARBA00023136"/>
    </source>
</evidence>
<evidence type="ECO:0000256" key="4">
    <source>
        <dbReference type="ARBA" id="ARBA00022840"/>
    </source>
</evidence>
<keyword evidence="4 10" id="KW-0067">ATP-binding</keyword>
<feature type="domain" description="ABC transporter" evidence="8">
    <location>
        <begin position="153"/>
        <end position="367"/>
    </location>
</feature>
<dbReference type="EMBL" id="AMCI01007800">
    <property type="protein sequence ID" value="EJW92028.1"/>
    <property type="molecule type" value="Genomic_DNA"/>
</dbReference>
<keyword evidence="3" id="KW-0547">Nucleotide-binding</keyword>
<dbReference type="InterPro" id="IPR027417">
    <property type="entry name" value="P-loop_NTPase"/>
</dbReference>
<dbReference type="PROSITE" id="PS50893">
    <property type="entry name" value="ABC_TRANSPORTER_2"/>
    <property type="match status" value="1"/>
</dbReference>
<evidence type="ECO:0000256" key="2">
    <source>
        <dbReference type="ARBA" id="ARBA00022692"/>
    </source>
</evidence>
<dbReference type="GO" id="GO:0016020">
    <property type="term" value="C:membrane"/>
    <property type="evidence" value="ECO:0007669"/>
    <property type="project" value="UniProtKB-SubCell"/>
</dbReference>
<evidence type="ECO:0000259" key="9">
    <source>
        <dbReference type="PROSITE" id="PS50929"/>
    </source>
</evidence>
<organism evidence="10">
    <name type="scientific">gut metagenome</name>
    <dbReference type="NCBI Taxonomy" id="749906"/>
    <lineage>
        <taxon>unclassified sequences</taxon>
        <taxon>metagenomes</taxon>
        <taxon>organismal metagenomes</taxon>
    </lineage>
</organism>
<reference evidence="10" key="1">
    <citation type="journal article" date="2012" name="PLoS ONE">
        <title>Gene sets for utilization of primary and secondary nutrition supplies in the distal gut of endangered iberian lynx.</title>
        <authorList>
            <person name="Alcaide M."/>
            <person name="Messina E."/>
            <person name="Richter M."/>
            <person name="Bargiela R."/>
            <person name="Peplies J."/>
            <person name="Huws S.A."/>
            <person name="Newbold C.J."/>
            <person name="Golyshin P.N."/>
            <person name="Simon M.A."/>
            <person name="Lopez G."/>
            <person name="Yakimov M.M."/>
            <person name="Ferrer M."/>
        </authorList>
    </citation>
    <scope>NUCLEOTIDE SEQUENCE</scope>
</reference>
<proteinExistence type="predicted"/>
<feature type="domain" description="ABC transmembrane type-1" evidence="9">
    <location>
        <begin position="1"/>
        <end position="122"/>
    </location>
</feature>
<dbReference type="GO" id="GO:0005524">
    <property type="term" value="F:ATP binding"/>
    <property type="evidence" value="ECO:0007669"/>
    <property type="project" value="UniProtKB-KW"/>
</dbReference>
<evidence type="ECO:0000256" key="5">
    <source>
        <dbReference type="ARBA" id="ARBA00022989"/>
    </source>
</evidence>
<protein>
    <submittedName>
        <fullName evidence="10">ABC transporter permease/ATP-binding protein</fullName>
    </submittedName>
</protein>
<dbReference type="InterPro" id="IPR036640">
    <property type="entry name" value="ABC1_TM_sf"/>
</dbReference>
<dbReference type="Pfam" id="PF00005">
    <property type="entry name" value="ABC_tran"/>
    <property type="match status" value="1"/>
</dbReference>
<dbReference type="InterPro" id="IPR039421">
    <property type="entry name" value="Type_1_exporter"/>
</dbReference>
<dbReference type="InterPro" id="IPR003593">
    <property type="entry name" value="AAA+_ATPase"/>
</dbReference>
<accession>J9FCA2</accession>
<keyword evidence="5 7" id="KW-1133">Transmembrane helix</keyword>
<dbReference type="GO" id="GO:0016887">
    <property type="term" value="F:ATP hydrolysis activity"/>
    <property type="evidence" value="ECO:0007669"/>
    <property type="project" value="InterPro"/>
</dbReference>
<dbReference type="SUPFAM" id="SSF52540">
    <property type="entry name" value="P-loop containing nucleoside triphosphate hydrolases"/>
    <property type="match status" value="1"/>
</dbReference>
<sequence length="367" mass="40727">MRRLSHQVRDEESGIQSIIQESLQHALVVKTLDRVRYFIELLSDRQQHLHSTVLTRTRYSTLSLGILNLGFATGYFVTFAWGATQLAAGAISYGAMLAFIQLVSQIQNPVRNLSRFIPVFISSFTAAERLMDLEEIPLEQSEGAKPLQAPVGLHLEHVSFRYTPESRWIQQDFSYSFPAGSVTAIVGETGAGKTTLIRLLLSLITPLEGKVSFVDGEGKVIPITPEYRKNFAYVPQGNSLISGTIRSNLLLGNPDATDEQLRKALEIAAADFVFRKPAGLDSPCGETGDGLSEGQAQRIAIARALLSSGNIFIFDEATSSLDAETERIVLQRIVAHYPHHTFIFITHRPEVLKYATQVLELKRMKKN</sequence>
<name>J9FCA2_9ZZZZ</name>
<dbReference type="InterPro" id="IPR011527">
    <property type="entry name" value="ABC1_TM_dom"/>
</dbReference>
<evidence type="ECO:0000313" key="10">
    <source>
        <dbReference type="EMBL" id="EJW92028.1"/>
    </source>
</evidence>
<dbReference type="InterPro" id="IPR003439">
    <property type="entry name" value="ABC_transporter-like_ATP-bd"/>
</dbReference>
<evidence type="ECO:0000256" key="7">
    <source>
        <dbReference type="SAM" id="Phobius"/>
    </source>
</evidence>
<gene>
    <name evidence="10" type="ORF">EVA_19868</name>
</gene>
<evidence type="ECO:0000256" key="1">
    <source>
        <dbReference type="ARBA" id="ARBA00004141"/>
    </source>
</evidence>
<dbReference type="GO" id="GO:0140359">
    <property type="term" value="F:ABC-type transporter activity"/>
    <property type="evidence" value="ECO:0007669"/>
    <property type="project" value="InterPro"/>
</dbReference>
<dbReference type="PANTHER" id="PTHR24221:SF654">
    <property type="entry name" value="ATP-BINDING CASSETTE SUB-FAMILY B MEMBER 6"/>
    <property type="match status" value="1"/>
</dbReference>
<comment type="subcellular location">
    <subcellularLocation>
        <location evidence="1">Membrane</location>
        <topology evidence="1">Multi-pass membrane protein</topology>
    </subcellularLocation>
</comment>
<dbReference type="Pfam" id="PF00664">
    <property type="entry name" value="ABC_membrane"/>
    <property type="match status" value="1"/>
</dbReference>
<evidence type="ECO:0000259" key="8">
    <source>
        <dbReference type="PROSITE" id="PS50893"/>
    </source>
</evidence>
<dbReference type="Gene3D" id="3.40.50.300">
    <property type="entry name" value="P-loop containing nucleotide triphosphate hydrolases"/>
    <property type="match status" value="1"/>
</dbReference>
<dbReference type="PROSITE" id="PS50929">
    <property type="entry name" value="ABC_TM1F"/>
    <property type="match status" value="1"/>
</dbReference>
<keyword evidence="2 7" id="KW-0812">Transmembrane</keyword>
<dbReference type="Gene3D" id="1.20.1560.10">
    <property type="entry name" value="ABC transporter type 1, transmembrane domain"/>
    <property type="match status" value="1"/>
</dbReference>
<comment type="caution">
    <text evidence="10">The sequence shown here is derived from an EMBL/GenBank/DDBJ whole genome shotgun (WGS) entry which is preliminary data.</text>
</comment>
<dbReference type="SMART" id="SM00382">
    <property type="entry name" value="AAA"/>
    <property type="match status" value="1"/>
</dbReference>
<dbReference type="SUPFAM" id="SSF90123">
    <property type="entry name" value="ABC transporter transmembrane region"/>
    <property type="match status" value="1"/>
</dbReference>